<dbReference type="EMBL" id="JBHTIW010000035">
    <property type="protein sequence ID" value="MFD0923466.1"/>
    <property type="molecule type" value="Genomic_DNA"/>
</dbReference>
<dbReference type="CDD" id="cd06170">
    <property type="entry name" value="LuxR_C_like"/>
    <property type="match status" value="1"/>
</dbReference>
<dbReference type="RefSeq" id="WP_345601631.1">
    <property type="nucleotide sequence ID" value="NZ_BAABLT010000041.1"/>
</dbReference>
<accession>A0ABW3FYK5</accession>
<dbReference type="InterPro" id="IPR000792">
    <property type="entry name" value="Tscrpt_reg_LuxR_C"/>
</dbReference>
<reference evidence="6" key="1">
    <citation type="journal article" date="2019" name="Int. J. Syst. Evol. Microbiol.">
        <title>The Global Catalogue of Microorganisms (GCM) 10K type strain sequencing project: providing services to taxonomists for standard genome sequencing and annotation.</title>
        <authorList>
            <consortium name="The Broad Institute Genomics Platform"/>
            <consortium name="The Broad Institute Genome Sequencing Center for Infectious Disease"/>
            <person name="Wu L."/>
            <person name="Ma J."/>
        </authorList>
    </citation>
    <scope>NUCLEOTIDE SEQUENCE [LARGE SCALE GENOMIC DNA]</scope>
    <source>
        <strain evidence="6">CCUG 56401</strain>
    </source>
</reference>
<dbReference type="Pfam" id="PF00196">
    <property type="entry name" value="GerE"/>
    <property type="match status" value="1"/>
</dbReference>
<comment type="caution">
    <text evidence="5">The sequence shown here is derived from an EMBL/GenBank/DDBJ whole genome shotgun (WGS) entry which is preliminary data.</text>
</comment>
<protein>
    <submittedName>
        <fullName evidence="5">LuxR C-terminal-related transcriptional regulator</fullName>
    </submittedName>
</protein>
<proteinExistence type="predicted"/>
<organism evidence="5 6">
    <name type="scientific">Saccharopolyspora rosea</name>
    <dbReference type="NCBI Taxonomy" id="524884"/>
    <lineage>
        <taxon>Bacteria</taxon>
        <taxon>Bacillati</taxon>
        <taxon>Actinomycetota</taxon>
        <taxon>Actinomycetes</taxon>
        <taxon>Pseudonocardiales</taxon>
        <taxon>Pseudonocardiaceae</taxon>
        <taxon>Saccharopolyspora</taxon>
    </lineage>
</organism>
<dbReference type="InterPro" id="IPR016032">
    <property type="entry name" value="Sig_transdc_resp-reg_C-effctor"/>
</dbReference>
<dbReference type="PROSITE" id="PS50043">
    <property type="entry name" value="HTH_LUXR_2"/>
    <property type="match status" value="1"/>
</dbReference>
<dbReference type="PANTHER" id="PTHR44688:SF16">
    <property type="entry name" value="DNA-BINDING TRANSCRIPTIONAL ACTIVATOR DEVR_DOSR"/>
    <property type="match status" value="1"/>
</dbReference>
<dbReference type="Gene3D" id="1.10.10.10">
    <property type="entry name" value="Winged helix-like DNA-binding domain superfamily/Winged helix DNA-binding domain"/>
    <property type="match status" value="1"/>
</dbReference>
<dbReference type="SMART" id="SM00421">
    <property type="entry name" value="HTH_LUXR"/>
    <property type="match status" value="1"/>
</dbReference>
<name>A0ABW3FYK5_9PSEU</name>
<sequence>MTGTDVGVRLAAAVRTRESATADGTTTVLAELAAVVPYDCAALLRWDPAAGLHRPVANVGYTAPAIEFMSRCMHRDPLFPRARRAVRPLRVRDIPHASRNTPSFREVIGPLGFADGMTTCLFIGRHYVGMLNLSSTDARHPDDTGRDLVALLAGSLAELIIPRWPDGLADDGDSVVNLTDGTVSATATAVPDLADPTSPLLAELRQLGAAGPVPASLLLLHGRTLVRCRLVREGGAVLAACRPVDRPHGLSLREIEVLAALASGTTNREIAAQLGVSHRTVATHVEHILAKLDLTNRTAAAATAARWGLHQTGTAPATTEADP</sequence>
<dbReference type="Proteomes" id="UP001597018">
    <property type="component" value="Unassembled WGS sequence"/>
</dbReference>
<dbReference type="InterPro" id="IPR036388">
    <property type="entry name" value="WH-like_DNA-bd_sf"/>
</dbReference>
<keyword evidence="1" id="KW-0805">Transcription regulation</keyword>
<keyword evidence="2" id="KW-0238">DNA-binding</keyword>
<dbReference type="Gene3D" id="3.30.450.40">
    <property type="match status" value="1"/>
</dbReference>
<evidence type="ECO:0000313" key="5">
    <source>
        <dbReference type="EMBL" id="MFD0923466.1"/>
    </source>
</evidence>
<dbReference type="PROSITE" id="PS00622">
    <property type="entry name" value="HTH_LUXR_1"/>
    <property type="match status" value="1"/>
</dbReference>
<evidence type="ECO:0000256" key="3">
    <source>
        <dbReference type="ARBA" id="ARBA00023163"/>
    </source>
</evidence>
<feature type="domain" description="HTH luxR-type" evidence="4">
    <location>
        <begin position="243"/>
        <end position="308"/>
    </location>
</feature>
<dbReference type="SUPFAM" id="SSF55781">
    <property type="entry name" value="GAF domain-like"/>
    <property type="match status" value="1"/>
</dbReference>
<dbReference type="PANTHER" id="PTHR44688">
    <property type="entry name" value="DNA-BINDING TRANSCRIPTIONAL ACTIVATOR DEVR_DOSR"/>
    <property type="match status" value="1"/>
</dbReference>
<keyword evidence="3" id="KW-0804">Transcription</keyword>
<evidence type="ECO:0000256" key="1">
    <source>
        <dbReference type="ARBA" id="ARBA00023015"/>
    </source>
</evidence>
<dbReference type="PRINTS" id="PR00038">
    <property type="entry name" value="HTHLUXR"/>
</dbReference>
<evidence type="ECO:0000313" key="6">
    <source>
        <dbReference type="Proteomes" id="UP001597018"/>
    </source>
</evidence>
<dbReference type="SUPFAM" id="SSF46894">
    <property type="entry name" value="C-terminal effector domain of the bipartite response regulators"/>
    <property type="match status" value="1"/>
</dbReference>
<evidence type="ECO:0000256" key="2">
    <source>
        <dbReference type="ARBA" id="ARBA00023125"/>
    </source>
</evidence>
<dbReference type="InterPro" id="IPR029016">
    <property type="entry name" value="GAF-like_dom_sf"/>
</dbReference>
<evidence type="ECO:0000259" key="4">
    <source>
        <dbReference type="PROSITE" id="PS50043"/>
    </source>
</evidence>
<gene>
    <name evidence="5" type="ORF">ACFQ16_27290</name>
</gene>
<keyword evidence="6" id="KW-1185">Reference proteome</keyword>